<feature type="region of interest" description="Disordered" evidence="1">
    <location>
        <begin position="405"/>
        <end position="575"/>
    </location>
</feature>
<evidence type="ECO:0000313" key="4">
    <source>
        <dbReference type="EMBL" id="KAH9520872.1"/>
    </source>
</evidence>
<feature type="compositionally biased region" description="Low complexity" evidence="1">
    <location>
        <begin position="1189"/>
        <end position="1207"/>
    </location>
</feature>
<feature type="region of interest" description="Disordered" evidence="1">
    <location>
        <begin position="345"/>
        <end position="390"/>
    </location>
</feature>
<feature type="domain" description="Chitin-binding type-2" evidence="3">
    <location>
        <begin position="837"/>
        <end position="896"/>
    </location>
</feature>
<dbReference type="AlphaFoldDB" id="A0A922L7U3"/>
<keyword evidence="2" id="KW-0732">Signal</keyword>
<dbReference type="SUPFAM" id="SSF57625">
    <property type="entry name" value="Invertebrate chitin-binding proteins"/>
    <property type="match status" value="1"/>
</dbReference>
<feature type="region of interest" description="Disordered" evidence="1">
    <location>
        <begin position="298"/>
        <end position="330"/>
    </location>
</feature>
<evidence type="ECO:0000256" key="1">
    <source>
        <dbReference type="SAM" id="MobiDB-lite"/>
    </source>
</evidence>
<dbReference type="InterPro" id="IPR052976">
    <property type="entry name" value="Scoloptoxin-like"/>
</dbReference>
<dbReference type="PANTHER" id="PTHR22933:SF42">
    <property type="entry name" value="FI18455P1-RELATED"/>
    <property type="match status" value="1"/>
</dbReference>
<feature type="region of interest" description="Disordered" evidence="1">
    <location>
        <begin position="1118"/>
        <end position="1152"/>
    </location>
</feature>
<evidence type="ECO:0000259" key="3">
    <source>
        <dbReference type="PROSITE" id="PS50940"/>
    </source>
</evidence>
<feature type="region of interest" description="Disordered" evidence="1">
    <location>
        <begin position="247"/>
        <end position="284"/>
    </location>
</feature>
<dbReference type="InterPro" id="IPR002557">
    <property type="entry name" value="Chitin-bd_dom"/>
</dbReference>
<feature type="region of interest" description="Disordered" evidence="1">
    <location>
        <begin position="210"/>
        <end position="235"/>
    </location>
</feature>
<dbReference type="GO" id="GO:0005576">
    <property type="term" value="C:extracellular region"/>
    <property type="evidence" value="ECO:0007669"/>
    <property type="project" value="InterPro"/>
</dbReference>
<dbReference type="PANTHER" id="PTHR22933">
    <property type="entry name" value="FI18007P1-RELATED"/>
    <property type="match status" value="1"/>
</dbReference>
<evidence type="ECO:0000313" key="5">
    <source>
        <dbReference type="Proteomes" id="UP000790347"/>
    </source>
</evidence>
<sequence>MAIQQRHCQSIFICLIFSFITSHLLIAHDCNGNEHRYSRLWWYEVKNNGTNSTTSVNYNHTVPSPLSSLLLLNSSKLSIMNYGKQQRQPQHFGLTDNELMTQASKLSSKMTRIMVPTATTTINTANNNNVINSNGHINNNDHHHHYHDVIHLQQQQQLLNQNLNTISTRFDDDVNENGSQLFQQQPQQQIFQFKKETEPENVLINATTINNNVNNGQEKPAASNSRPFFQSPSSSFGTHQSLFNGFIQQQQQQQQQQRQRFLPQFRQHQQQQQQHLLNPTQPQHSYSDRIWNFFDTNINRGMNNQRPKSWRTFDQQQQQQQNQELNDSGSINSIVDSYIEKLMKRNQLRSNSSSSASTTNMKNSKSQKDDNNSSNTLSLNMNRKKNPEEKEKFRKLIQTIFDNTPRKSFNYGSASGFDDDDDDDNDNDEQQMIHQQKNDSTSDEDSFMTNDGDQNETNGNKVDENVTDNHHDGDEDIVDKIVDNNDDVEVDTDSDSDSDDLTNDDDDDDDEDEPREAAGRLIKKEPKIEQSSILNPDDDDEVDNQYLRNNNTTNREQFGARKTIQRKTTTAGNSSIVRQQKRHNHHHHHNLTAPAKKKFLFNNRNSFQTTTPPSSSSIMMTTTTENPLIIVDSDTTVIPTKIDDGDGVDISGEMDESLNLSDENFVGLEELNLNSLDNQTITTTTTTNQTPTIDEDDDDENLKNQLIRKRKPQHVGKWMDAETFELRNDDDNDDDDDDDENEDDADDHHKLSVSTKSPPVVDIDFKPVVRKPVMLGKDHFLISTNNKHRLSNNLPRFIRQNKPTTITNDESMIQLEHTLPGMPGEDYPVFSSIPRTRFNCLDHKWPGYYADIDTHCQVFHICQSGGRKNSFLCPNGTMFNQRLFICDWWHNVQCDEQAEHYELNAQIYNDDQHNWDSIRLKTVTGKVIESKPKSQPLRVSIRRMALLDNIDNSTDDQSTTTTALDLIDNQTTTTTTTELPTTTTMKSTFKTTESPLFITESSLPFGARHTKFRHQTSKLKNLDRKSLSLLQEREQTITTTTTASPITAATTTSTAATTIMATIRQPIQQQRKYSGVKGGGNGRGNVNGELSKFSRVIQEHKAKSSLSIANQWNNHHFHQQKPQLQQQQQKQKLKQKQKQQIHSPAKISDNNNVATKFTRHKFAHQSQLTRTTQLPQLLSTSSILTNGHSSSSSSSKSSSPKSSSPKSLRFQSSPTMMIMSSLITPAPMRISTRPGKYYRT</sequence>
<dbReference type="Proteomes" id="UP000790347">
    <property type="component" value="Unassembled WGS sequence"/>
</dbReference>
<dbReference type="SMART" id="SM00494">
    <property type="entry name" value="ChtBD2"/>
    <property type="match status" value="1"/>
</dbReference>
<feature type="signal peptide" evidence="2">
    <location>
        <begin position="1"/>
        <end position="27"/>
    </location>
</feature>
<feature type="region of interest" description="Disordered" evidence="1">
    <location>
        <begin position="711"/>
        <end position="757"/>
    </location>
</feature>
<comment type="caution">
    <text evidence="4">The sequence shown here is derived from an EMBL/GenBank/DDBJ whole genome shotgun (WGS) entry which is preliminary data.</text>
</comment>
<reference evidence="4" key="1">
    <citation type="submission" date="2013-05" db="EMBL/GenBank/DDBJ databases">
        <authorList>
            <person name="Yim A.K.Y."/>
            <person name="Chan T.F."/>
            <person name="Ji K.M."/>
            <person name="Liu X.Y."/>
            <person name="Zhou J.W."/>
            <person name="Li R.Q."/>
            <person name="Yang K.Y."/>
            <person name="Li J."/>
            <person name="Li M."/>
            <person name="Law P.T.W."/>
            <person name="Wu Y.L."/>
            <person name="Cai Z.L."/>
            <person name="Qin H."/>
            <person name="Bao Y."/>
            <person name="Leung R.K.K."/>
            <person name="Ng P.K.S."/>
            <person name="Zou J."/>
            <person name="Zhong X.J."/>
            <person name="Ran P.X."/>
            <person name="Zhong N.S."/>
            <person name="Liu Z.G."/>
            <person name="Tsui S.K.W."/>
        </authorList>
    </citation>
    <scope>NUCLEOTIDE SEQUENCE</scope>
    <source>
        <strain evidence="4">Derf</strain>
        <tissue evidence="4">Whole organism</tissue>
    </source>
</reference>
<dbReference type="Gene3D" id="2.170.140.10">
    <property type="entry name" value="Chitin binding domain"/>
    <property type="match status" value="1"/>
</dbReference>
<feature type="compositionally biased region" description="Polar residues" evidence="1">
    <location>
        <begin position="430"/>
        <end position="439"/>
    </location>
</feature>
<keyword evidence="5" id="KW-1185">Reference proteome</keyword>
<gene>
    <name evidence="4" type="ORF">DERF_004556</name>
</gene>
<feature type="compositionally biased region" description="Low complexity" evidence="1">
    <location>
        <begin position="372"/>
        <end position="381"/>
    </location>
</feature>
<feature type="compositionally biased region" description="Polar residues" evidence="1">
    <location>
        <begin position="447"/>
        <end position="460"/>
    </location>
</feature>
<feature type="compositionally biased region" description="Basic and acidic residues" evidence="1">
    <location>
        <begin position="461"/>
        <end position="483"/>
    </location>
</feature>
<proteinExistence type="predicted"/>
<feature type="chain" id="PRO_5038117480" description="Chitin-binding type-2 domain-containing protein" evidence="2">
    <location>
        <begin position="28"/>
        <end position="1240"/>
    </location>
</feature>
<feature type="compositionally biased region" description="Acidic residues" evidence="1">
    <location>
        <begin position="484"/>
        <end position="514"/>
    </location>
</feature>
<feature type="compositionally biased region" description="Polar residues" evidence="1">
    <location>
        <begin position="546"/>
        <end position="556"/>
    </location>
</feature>
<feature type="compositionally biased region" description="Acidic residues" evidence="1">
    <location>
        <begin position="730"/>
        <end position="745"/>
    </location>
</feature>
<organism evidence="4 5">
    <name type="scientific">Dermatophagoides farinae</name>
    <name type="common">American house dust mite</name>
    <dbReference type="NCBI Taxonomy" id="6954"/>
    <lineage>
        <taxon>Eukaryota</taxon>
        <taxon>Metazoa</taxon>
        <taxon>Ecdysozoa</taxon>
        <taxon>Arthropoda</taxon>
        <taxon>Chelicerata</taxon>
        <taxon>Arachnida</taxon>
        <taxon>Acari</taxon>
        <taxon>Acariformes</taxon>
        <taxon>Sarcoptiformes</taxon>
        <taxon>Astigmata</taxon>
        <taxon>Psoroptidia</taxon>
        <taxon>Analgoidea</taxon>
        <taxon>Pyroglyphidae</taxon>
        <taxon>Dermatophagoidinae</taxon>
        <taxon>Dermatophagoides</taxon>
    </lineage>
</organism>
<feature type="compositionally biased region" description="Polar residues" evidence="1">
    <location>
        <begin position="566"/>
        <end position="575"/>
    </location>
</feature>
<dbReference type="Pfam" id="PF01607">
    <property type="entry name" value="CBM_14"/>
    <property type="match status" value="1"/>
</dbReference>
<dbReference type="EMBL" id="ASGP02000002">
    <property type="protein sequence ID" value="KAH9520872.1"/>
    <property type="molecule type" value="Genomic_DNA"/>
</dbReference>
<feature type="compositionally biased region" description="Low complexity" evidence="1">
    <location>
        <begin position="682"/>
        <end position="692"/>
    </location>
</feature>
<feature type="compositionally biased region" description="Basic and acidic residues" evidence="1">
    <location>
        <begin position="515"/>
        <end position="528"/>
    </location>
</feature>
<protein>
    <recommendedName>
        <fullName evidence="3">Chitin-binding type-2 domain-containing protein</fullName>
    </recommendedName>
</protein>
<accession>A0A922L7U3</accession>
<name>A0A922L7U3_DERFA</name>
<evidence type="ECO:0000256" key="2">
    <source>
        <dbReference type="SAM" id="SignalP"/>
    </source>
</evidence>
<feature type="compositionally biased region" description="Low complexity" evidence="1">
    <location>
        <begin position="350"/>
        <end position="364"/>
    </location>
</feature>
<dbReference type="PROSITE" id="PS50940">
    <property type="entry name" value="CHIT_BIND_II"/>
    <property type="match status" value="1"/>
</dbReference>
<feature type="compositionally biased region" description="Polar residues" evidence="1">
    <location>
        <begin position="298"/>
        <end position="307"/>
    </location>
</feature>
<feature type="compositionally biased region" description="Basic and acidic residues" evidence="1">
    <location>
        <begin position="717"/>
        <end position="729"/>
    </location>
</feature>
<feature type="region of interest" description="Disordered" evidence="1">
    <location>
        <begin position="1183"/>
        <end position="1214"/>
    </location>
</feature>
<dbReference type="GO" id="GO:0008061">
    <property type="term" value="F:chitin binding"/>
    <property type="evidence" value="ECO:0007669"/>
    <property type="project" value="InterPro"/>
</dbReference>
<dbReference type="InterPro" id="IPR036508">
    <property type="entry name" value="Chitin-bd_dom_sf"/>
</dbReference>
<feature type="compositionally biased region" description="Acidic residues" evidence="1">
    <location>
        <begin position="417"/>
        <end position="429"/>
    </location>
</feature>
<feature type="compositionally biased region" description="Low complexity" evidence="1">
    <location>
        <begin position="223"/>
        <end position="235"/>
    </location>
</feature>
<reference evidence="4" key="2">
    <citation type="journal article" date="2022" name="Res Sq">
        <title>Comparative Genomics Reveals Insights into the Divergent Evolution of Astigmatic Mites and Household Pest Adaptations.</title>
        <authorList>
            <person name="Xiong Q."/>
            <person name="Wan A.T.-Y."/>
            <person name="Liu X.-Y."/>
            <person name="Fung C.S.-H."/>
            <person name="Xiao X."/>
            <person name="Malainual N."/>
            <person name="Hou J."/>
            <person name="Wang L."/>
            <person name="Wang M."/>
            <person name="Yang K."/>
            <person name="Cui Y."/>
            <person name="Leung E."/>
            <person name="Nong W."/>
            <person name="Shin S.-K."/>
            <person name="Au S."/>
            <person name="Jeong K.Y."/>
            <person name="Chew F.T."/>
            <person name="Hui J."/>
            <person name="Leung T.F."/>
            <person name="Tungtrongchitr A."/>
            <person name="Zhong N."/>
            <person name="Liu Z."/>
            <person name="Tsui S."/>
        </authorList>
    </citation>
    <scope>NUCLEOTIDE SEQUENCE</scope>
    <source>
        <strain evidence="4">Derf</strain>
        <tissue evidence="4">Whole organism</tissue>
    </source>
</reference>
<feature type="compositionally biased region" description="Low complexity" evidence="1">
    <location>
        <begin position="1120"/>
        <end position="1130"/>
    </location>
</feature>
<feature type="region of interest" description="Disordered" evidence="1">
    <location>
        <begin position="682"/>
        <end position="701"/>
    </location>
</feature>